<dbReference type="RefSeq" id="XP_007407485.1">
    <property type="nucleotide sequence ID" value="XM_007407423.1"/>
</dbReference>
<dbReference type="Proteomes" id="UP000001072">
    <property type="component" value="Unassembled WGS sequence"/>
</dbReference>
<keyword evidence="2" id="KW-1185">Reference proteome</keyword>
<dbReference type="EMBL" id="GL883098">
    <property type="protein sequence ID" value="EGG09125.1"/>
    <property type="molecule type" value="Genomic_DNA"/>
</dbReference>
<accession>F4REM5</accession>
<evidence type="ECO:0000313" key="2">
    <source>
        <dbReference type="Proteomes" id="UP000001072"/>
    </source>
</evidence>
<evidence type="ECO:0000313" key="1">
    <source>
        <dbReference type="EMBL" id="EGG09125.1"/>
    </source>
</evidence>
<dbReference type="Pfam" id="PF11917">
    <property type="entry name" value="DUF3435"/>
    <property type="match status" value="1"/>
</dbReference>
<dbReference type="PANTHER" id="PTHR37535:SF3">
    <property type="entry name" value="FLUG DOMAIN-CONTAINING PROTEIN"/>
    <property type="match status" value="1"/>
</dbReference>
<dbReference type="GeneID" id="18937588"/>
<dbReference type="KEGG" id="mlr:MELLADRAFT_96395"/>
<dbReference type="OrthoDB" id="4369634at2759"/>
<dbReference type="HOGENOM" id="CLU_758822_0_0_1"/>
<sequence length="365" mass="40545">MKKDKNIIIEETPPTIDDYLDYLSDMIGSPEKNYTDGLCRPHNHGKAVISTQTISSKFVNLVQYALDHHKGYVMDCVDQKTLSSAIQDAEDWGALSKGMYYPRRKVTITAVQHMNTATLTKLAYTGCSNWDTEISRLLTVSLALATGCRAGAVGLSQGYQNNSLMQYQHIEIFMKPNSSGAARMEDVLGCFIEVAFDKGNKDGQTEGLIHFVQPQLQCPMICPVHWILIHTLRHSLVIRDILDGVFQHAQRQSNLTVKWKHPTAPVICKLNCRSGILMGQPATALEVSKSLRHIAKLSGLKQTISFHAMQRGVAEDGATLGPQAEKPCFNFDTAQLILHHLDKTKHSGTTACYAGNNPEWDHLTE</sequence>
<name>F4REM5_MELLP</name>
<dbReference type="PANTHER" id="PTHR37535">
    <property type="entry name" value="FLUG DOMAIN PROTEIN"/>
    <property type="match status" value="1"/>
</dbReference>
<dbReference type="AlphaFoldDB" id="F4REM5"/>
<reference evidence="2" key="1">
    <citation type="journal article" date="2011" name="Proc. Natl. Acad. Sci. U.S.A.">
        <title>Obligate biotrophy features unraveled by the genomic analysis of rust fungi.</title>
        <authorList>
            <person name="Duplessis S."/>
            <person name="Cuomo C.A."/>
            <person name="Lin Y.-C."/>
            <person name="Aerts A."/>
            <person name="Tisserant E."/>
            <person name="Veneault-Fourrey C."/>
            <person name="Joly D.L."/>
            <person name="Hacquard S."/>
            <person name="Amselem J."/>
            <person name="Cantarel B.L."/>
            <person name="Chiu R."/>
            <person name="Coutinho P.M."/>
            <person name="Feau N."/>
            <person name="Field M."/>
            <person name="Frey P."/>
            <person name="Gelhaye E."/>
            <person name="Goldberg J."/>
            <person name="Grabherr M.G."/>
            <person name="Kodira C.D."/>
            <person name="Kohler A."/>
            <person name="Kuees U."/>
            <person name="Lindquist E.A."/>
            <person name="Lucas S.M."/>
            <person name="Mago R."/>
            <person name="Mauceli E."/>
            <person name="Morin E."/>
            <person name="Murat C."/>
            <person name="Pangilinan J.L."/>
            <person name="Park R."/>
            <person name="Pearson M."/>
            <person name="Quesneville H."/>
            <person name="Rouhier N."/>
            <person name="Sakthikumar S."/>
            <person name="Salamov A.A."/>
            <person name="Schmutz J."/>
            <person name="Selles B."/>
            <person name="Shapiro H."/>
            <person name="Tanguay P."/>
            <person name="Tuskan G.A."/>
            <person name="Henrissat B."/>
            <person name="Van de Peer Y."/>
            <person name="Rouze P."/>
            <person name="Ellis J.G."/>
            <person name="Dodds P.N."/>
            <person name="Schein J.E."/>
            <person name="Zhong S."/>
            <person name="Hamelin R.C."/>
            <person name="Grigoriev I.V."/>
            <person name="Szabo L.J."/>
            <person name="Martin F."/>
        </authorList>
    </citation>
    <scope>NUCLEOTIDE SEQUENCE [LARGE SCALE GENOMIC DNA]</scope>
    <source>
        <strain evidence="2">98AG31 / pathotype 3-4-7</strain>
    </source>
</reference>
<dbReference type="InParanoid" id="F4REM5"/>
<protein>
    <submittedName>
        <fullName evidence="1">Uncharacterized protein</fullName>
    </submittedName>
</protein>
<dbReference type="InterPro" id="IPR021842">
    <property type="entry name" value="DUF3435"/>
</dbReference>
<dbReference type="VEuPathDB" id="FungiDB:MELLADRAFT_96395"/>
<proteinExistence type="predicted"/>
<organism evidence="2">
    <name type="scientific">Melampsora larici-populina (strain 98AG31 / pathotype 3-4-7)</name>
    <name type="common">Poplar leaf rust fungus</name>
    <dbReference type="NCBI Taxonomy" id="747676"/>
    <lineage>
        <taxon>Eukaryota</taxon>
        <taxon>Fungi</taxon>
        <taxon>Dikarya</taxon>
        <taxon>Basidiomycota</taxon>
        <taxon>Pucciniomycotina</taxon>
        <taxon>Pucciniomycetes</taxon>
        <taxon>Pucciniales</taxon>
        <taxon>Melampsoraceae</taxon>
        <taxon>Melampsora</taxon>
    </lineage>
</organism>
<gene>
    <name evidence="1" type="ORF">MELLADRAFT_96395</name>
</gene>